<dbReference type="AlphaFoldDB" id="W2UZA5"/>
<evidence type="ECO:0000256" key="3">
    <source>
        <dbReference type="ARBA" id="ARBA00022694"/>
    </source>
</evidence>
<evidence type="ECO:0000256" key="4">
    <source>
        <dbReference type="ARBA" id="ARBA00023235"/>
    </source>
</evidence>
<dbReference type="PANTHER" id="PTHR13767">
    <property type="entry name" value="TRNA-PSEUDOURIDINE SYNTHASE"/>
    <property type="match status" value="1"/>
</dbReference>
<dbReference type="InterPro" id="IPR014780">
    <property type="entry name" value="tRNA_psdUridine_synth_TruB"/>
</dbReference>
<feature type="active site" description="Nucleophile" evidence="5">
    <location>
        <position position="41"/>
    </location>
</feature>
<organism evidence="7 8">
    <name type="scientific">Candidatus Xenolissoclinum pacificiensis L6</name>
    <dbReference type="NCBI Taxonomy" id="1401685"/>
    <lineage>
        <taxon>Bacteria</taxon>
        <taxon>Pseudomonadati</taxon>
        <taxon>Pseudomonadota</taxon>
        <taxon>Alphaproteobacteria</taxon>
        <taxon>Rickettsiales</taxon>
        <taxon>Anaplasmataceae</taxon>
        <taxon>Candidatus Xenolissoclinum</taxon>
    </lineage>
</organism>
<accession>W2UZA5</accession>
<keyword evidence="4 5" id="KW-0413">Isomerase</keyword>
<evidence type="ECO:0000256" key="1">
    <source>
        <dbReference type="ARBA" id="ARBA00000385"/>
    </source>
</evidence>
<feature type="domain" description="Pseudouridine synthase II N-terminal" evidence="6">
    <location>
        <begin position="31"/>
        <end position="174"/>
    </location>
</feature>
<dbReference type="SUPFAM" id="SSF55120">
    <property type="entry name" value="Pseudouridine synthase"/>
    <property type="match status" value="1"/>
</dbReference>
<proteinExistence type="inferred from homology"/>
<comment type="catalytic activity">
    <reaction evidence="1 5">
        <text>uridine(55) in tRNA = pseudouridine(55) in tRNA</text>
        <dbReference type="Rhea" id="RHEA:42532"/>
        <dbReference type="Rhea" id="RHEA-COMP:10101"/>
        <dbReference type="Rhea" id="RHEA-COMP:10102"/>
        <dbReference type="ChEBI" id="CHEBI:65314"/>
        <dbReference type="ChEBI" id="CHEBI:65315"/>
        <dbReference type="EC" id="5.4.99.25"/>
    </reaction>
</comment>
<dbReference type="EC" id="5.4.99.25" evidence="5"/>
<dbReference type="GO" id="GO:0160148">
    <property type="term" value="F:tRNA pseudouridine(55) synthase activity"/>
    <property type="evidence" value="ECO:0007669"/>
    <property type="project" value="UniProtKB-EC"/>
</dbReference>
<dbReference type="PATRIC" id="fig|1401685.3.peg.471"/>
<dbReference type="Gene3D" id="3.30.2350.10">
    <property type="entry name" value="Pseudouridine synthase"/>
    <property type="match status" value="1"/>
</dbReference>
<reference evidence="7 8" key="1">
    <citation type="journal article" date="2013" name="PLoS ONE">
        <title>Bacterial endosymbiosis in a chordate host: long-term co-evolution and conservation of secondary metabolism.</title>
        <authorList>
            <person name="Kwan J.C."/>
            <person name="Schmidt E.W."/>
        </authorList>
    </citation>
    <scope>NUCLEOTIDE SEQUENCE [LARGE SCALE GENOMIC DNA]</scope>
    <source>
        <strain evidence="8">L6</strain>
    </source>
</reference>
<dbReference type="NCBIfam" id="TIGR00431">
    <property type="entry name" value="TruB"/>
    <property type="match status" value="1"/>
</dbReference>
<comment type="caution">
    <text evidence="7">The sequence shown here is derived from an EMBL/GenBank/DDBJ whole genome shotgun (WGS) entry which is preliminary data.</text>
</comment>
<evidence type="ECO:0000256" key="2">
    <source>
        <dbReference type="ARBA" id="ARBA00005642"/>
    </source>
</evidence>
<dbReference type="PANTHER" id="PTHR13767:SF2">
    <property type="entry name" value="PSEUDOURIDYLATE SYNTHASE TRUB1"/>
    <property type="match status" value="1"/>
</dbReference>
<dbReference type="Proteomes" id="UP000018951">
    <property type="component" value="Unassembled WGS sequence"/>
</dbReference>
<evidence type="ECO:0000259" key="6">
    <source>
        <dbReference type="Pfam" id="PF01509"/>
    </source>
</evidence>
<comment type="function">
    <text evidence="5">Responsible for synthesis of pseudouridine from uracil-55 in the psi GC loop of transfer RNAs.</text>
</comment>
<protein>
    <recommendedName>
        <fullName evidence="5">tRNA pseudouridine synthase B</fullName>
        <ecNumber evidence="5">5.4.99.25</ecNumber>
    </recommendedName>
    <alternativeName>
        <fullName evidence="5">tRNA pseudouridine(55) synthase</fullName>
        <shortName evidence="5">Psi55 synthase</shortName>
    </alternativeName>
    <alternativeName>
        <fullName evidence="5">tRNA pseudouridylate synthase</fullName>
    </alternativeName>
    <alternativeName>
        <fullName evidence="5">tRNA-uridine isomerase</fullName>
    </alternativeName>
</protein>
<dbReference type="STRING" id="1401685.P857_56"/>
<keyword evidence="3 5" id="KW-0819">tRNA processing</keyword>
<sequence>MKMNVNAWINLNKIPDHSSYDMVRILKRRFNSKMGYLGTLDPIATGVLPVGLGTATKLIYYCDNMDKSYTFTIQWGIDYDSIDRTGNIIGTCQKRFSILEIDAVIPKFIGYIEQVPPRFSAVKINGVRAYSLMRKGITDFDIKGRMVNVYDLRILSHTGEKTTFFMHCGKGVYVRSIIRDIANNLGGLAHVVELRRDHVGPFLLENAEDPNSSTRFYPLDYILDKNFQLNMSRDDALNILQGKTVNYSESLEDGKTYYAKSREFLMMMRYEQDMLIPKKNVRIEPEFIL</sequence>
<dbReference type="GO" id="GO:0031119">
    <property type="term" value="P:tRNA pseudouridine synthesis"/>
    <property type="evidence" value="ECO:0007669"/>
    <property type="project" value="UniProtKB-UniRule"/>
</dbReference>
<dbReference type="GO" id="GO:0003723">
    <property type="term" value="F:RNA binding"/>
    <property type="evidence" value="ECO:0007669"/>
    <property type="project" value="InterPro"/>
</dbReference>
<keyword evidence="8" id="KW-1185">Reference proteome</keyword>
<comment type="similarity">
    <text evidence="2 5">Belongs to the pseudouridine synthase TruB family. Type 1 subfamily.</text>
</comment>
<dbReference type="InterPro" id="IPR020103">
    <property type="entry name" value="PsdUridine_synth_cat_dom_sf"/>
</dbReference>
<name>W2UZA5_9RICK</name>
<dbReference type="GO" id="GO:1990481">
    <property type="term" value="P:mRNA pseudouridine synthesis"/>
    <property type="evidence" value="ECO:0007669"/>
    <property type="project" value="TreeGrafter"/>
</dbReference>
<evidence type="ECO:0000313" key="8">
    <source>
        <dbReference type="Proteomes" id="UP000018951"/>
    </source>
</evidence>
<dbReference type="InterPro" id="IPR002501">
    <property type="entry name" value="PsdUridine_synth_N"/>
</dbReference>
<evidence type="ECO:0000313" key="7">
    <source>
        <dbReference type="EMBL" id="ETO91486.1"/>
    </source>
</evidence>
<dbReference type="Pfam" id="PF01509">
    <property type="entry name" value="TruB_N"/>
    <property type="match status" value="1"/>
</dbReference>
<evidence type="ECO:0000256" key="5">
    <source>
        <dbReference type="HAMAP-Rule" id="MF_01080"/>
    </source>
</evidence>
<dbReference type="HAMAP" id="MF_01080">
    <property type="entry name" value="TruB_bact"/>
    <property type="match status" value="1"/>
</dbReference>
<gene>
    <name evidence="5 7" type="primary">truB</name>
    <name evidence="7" type="ORF">P857_56</name>
</gene>
<dbReference type="EMBL" id="AXCJ01000004">
    <property type="protein sequence ID" value="ETO91486.1"/>
    <property type="molecule type" value="Genomic_DNA"/>
</dbReference>